<dbReference type="GO" id="GO:0090422">
    <property type="term" value="F:thiamine pyrophosphate transmembrane transporter activity"/>
    <property type="evidence" value="ECO:0007669"/>
    <property type="project" value="UniProtKB-ARBA"/>
</dbReference>
<comment type="catalytic activity">
    <reaction evidence="12">
        <text>thiamine phosphate(out) + thiamine diphosphate(in) = thiamine phosphate(in) + thiamine diphosphate(out)</text>
        <dbReference type="Rhea" id="RHEA:73383"/>
        <dbReference type="ChEBI" id="CHEBI:37575"/>
        <dbReference type="ChEBI" id="CHEBI:58937"/>
    </reaction>
</comment>
<dbReference type="PRINTS" id="PR00926">
    <property type="entry name" value="MITOCARRIER"/>
</dbReference>
<evidence type="ECO:0000256" key="9">
    <source>
        <dbReference type="ARBA" id="ARBA00037549"/>
    </source>
</evidence>
<dbReference type="GO" id="GO:0031966">
    <property type="term" value="C:mitochondrial membrane"/>
    <property type="evidence" value="ECO:0007669"/>
    <property type="project" value="UniProtKB-SubCell"/>
</dbReference>
<comment type="caution">
    <text evidence="15">The sequence shown here is derived from an EMBL/GenBank/DDBJ whole genome shotgun (WGS) entry which is preliminary data.</text>
</comment>
<keyword evidence="5" id="KW-0677">Repeat</keyword>
<evidence type="ECO:0000256" key="3">
    <source>
        <dbReference type="ARBA" id="ARBA00022448"/>
    </source>
</evidence>
<dbReference type="Proteomes" id="UP000292052">
    <property type="component" value="Unassembled WGS sequence"/>
</dbReference>
<feature type="repeat" description="Solcar" evidence="13">
    <location>
        <begin position="113"/>
        <end position="200"/>
    </location>
</feature>
<dbReference type="InterPro" id="IPR002067">
    <property type="entry name" value="MCP"/>
</dbReference>
<evidence type="ECO:0000256" key="12">
    <source>
        <dbReference type="ARBA" id="ARBA00050799"/>
    </source>
</evidence>
<evidence type="ECO:0000256" key="6">
    <source>
        <dbReference type="ARBA" id="ARBA00022989"/>
    </source>
</evidence>
<feature type="repeat" description="Solcar" evidence="13">
    <location>
        <begin position="11"/>
        <end position="103"/>
    </location>
</feature>
<accession>A0A482VBL9</accession>
<evidence type="ECO:0000256" key="13">
    <source>
        <dbReference type="PROSITE-ProRule" id="PRU00282"/>
    </source>
</evidence>
<evidence type="ECO:0000256" key="2">
    <source>
        <dbReference type="ARBA" id="ARBA00006375"/>
    </source>
</evidence>
<organism evidence="15 16">
    <name type="scientific">Asbolus verrucosus</name>
    <name type="common">Desert ironclad beetle</name>
    <dbReference type="NCBI Taxonomy" id="1661398"/>
    <lineage>
        <taxon>Eukaryota</taxon>
        <taxon>Metazoa</taxon>
        <taxon>Ecdysozoa</taxon>
        <taxon>Arthropoda</taxon>
        <taxon>Hexapoda</taxon>
        <taxon>Insecta</taxon>
        <taxon>Pterygota</taxon>
        <taxon>Neoptera</taxon>
        <taxon>Endopterygota</taxon>
        <taxon>Coleoptera</taxon>
        <taxon>Polyphaga</taxon>
        <taxon>Cucujiformia</taxon>
        <taxon>Tenebrionidae</taxon>
        <taxon>Pimeliinae</taxon>
        <taxon>Asbolus</taxon>
    </lineage>
</organism>
<dbReference type="SUPFAM" id="SSF103506">
    <property type="entry name" value="Mitochondrial carrier"/>
    <property type="match status" value="1"/>
</dbReference>
<keyword evidence="3 14" id="KW-0813">Transport</keyword>
<evidence type="ECO:0000256" key="14">
    <source>
        <dbReference type="RuleBase" id="RU000488"/>
    </source>
</evidence>
<dbReference type="FunFam" id="1.50.40.10:FF:000011">
    <property type="entry name" value="Mitochondrial thiamine pyrophosphate carrier 1"/>
    <property type="match status" value="1"/>
</dbReference>
<dbReference type="PANTHER" id="PTHR24089">
    <property type="entry name" value="SOLUTE CARRIER FAMILY 25"/>
    <property type="match status" value="1"/>
</dbReference>
<evidence type="ECO:0000313" key="16">
    <source>
        <dbReference type="Proteomes" id="UP000292052"/>
    </source>
</evidence>
<keyword evidence="6" id="KW-1133">Transmembrane helix</keyword>
<gene>
    <name evidence="15" type="ORF">BDFB_002496</name>
</gene>
<comment type="subcellular location">
    <subcellularLocation>
        <location evidence="1">Mitochondrion membrane</location>
        <topology evidence="1">Multi-pass membrane protein</topology>
    </subcellularLocation>
</comment>
<dbReference type="InterPro" id="IPR023395">
    <property type="entry name" value="MCP_dom_sf"/>
</dbReference>
<evidence type="ECO:0000256" key="8">
    <source>
        <dbReference type="ARBA" id="ARBA00023136"/>
    </source>
</evidence>
<protein>
    <recommendedName>
        <fullName evidence="10">Mitochondrial thiamine pyrophosphate carrier</fullName>
    </recommendedName>
    <alternativeName>
        <fullName evidence="11">Solute carrier family 25 member 19</fullName>
    </alternativeName>
</protein>
<evidence type="ECO:0000256" key="11">
    <source>
        <dbReference type="ARBA" id="ARBA00041879"/>
    </source>
</evidence>
<dbReference type="STRING" id="1661398.A0A482VBL9"/>
<keyword evidence="7" id="KW-0496">Mitochondrion</keyword>
<reference evidence="15 16" key="1">
    <citation type="submission" date="2017-03" db="EMBL/GenBank/DDBJ databases">
        <title>Genome of the blue death feigning beetle - Asbolus verrucosus.</title>
        <authorList>
            <person name="Rider S.D."/>
        </authorList>
    </citation>
    <scope>NUCLEOTIDE SEQUENCE [LARGE SCALE GENOMIC DNA]</scope>
    <source>
        <strain evidence="15">Butters</strain>
        <tissue evidence="15">Head and leg muscle</tissue>
    </source>
</reference>
<feature type="repeat" description="Solcar" evidence="13">
    <location>
        <begin position="210"/>
        <end position="305"/>
    </location>
</feature>
<dbReference type="AlphaFoldDB" id="A0A482VBL9"/>
<evidence type="ECO:0000256" key="4">
    <source>
        <dbReference type="ARBA" id="ARBA00022692"/>
    </source>
</evidence>
<evidence type="ECO:0000256" key="5">
    <source>
        <dbReference type="ARBA" id="ARBA00022737"/>
    </source>
</evidence>
<keyword evidence="4 13" id="KW-0812">Transmembrane</keyword>
<proteinExistence type="inferred from homology"/>
<dbReference type="PROSITE" id="PS50920">
    <property type="entry name" value="SOLCAR"/>
    <property type="match status" value="3"/>
</dbReference>
<dbReference type="InterPro" id="IPR018108">
    <property type="entry name" value="MCP_transmembrane"/>
</dbReference>
<comment type="function">
    <text evidence="9">Mitochondrial transporter mediating uptake of thiamine diphosphate into mitochondria. It is not clear if the antiporter activity is affected by the membrane potential or by the proton electrochemical gradient.</text>
</comment>
<name>A0A482VBL9_ASBVE</name>
<evidence type="ECO:0000256" key="7">
    <source>
        <dbReference type="ARBA" id="ARBA00023128"/>
    </source>
</evidence>
<keyword evidence="16" id="KW-1185">Reference proteome</keyword>
<dbReference type="Pfam" id="PF00153">
    <property type="entry name" value="Mito_carr"/>
    <property type="match status" value="3"/>
</dbReference>
<keyword evidence="8 13" id="KW-0472">Membrane</keyword>
<evidence type="ECO:0000313" key="15">
    <source>
        <dbReference type="EMBL" id="RZB40541.1"/>
    </source>
</evidence>
<comment type="similarity">
    <text evidence="2 14">Belongs to the mitochondrial carrier (TC 2.A.29) family.</text>
</comment>
<dbReference type="Gene3D" id="1.50.40.10">
    <property type="entry name" value="Mitochondrial carrier domain"/>
    <property type="match status" value="1"/>
</dbReference>
<sequence length="311" mass="34334">MVGHDSHSAKLSQLDFAIAGGSSGFITRMLCQPLDVLKIRFQLQVEPISKSNLSKYHSILHATNLIIKEEGVKALWKGHIPAQLLSVSYGIAQFWTFEVLSRQVSLLNLPSSVSPVVNFSCGSLAGCSATLVSFPFDVVRTRLVAQSETHKVYSGILEAFKSISKKEGFLMLYRGVWPTFLQIGPHAGVQFMCYKIFDSCYKYIVNSPNTTLTSSLVSGSLAGLCAKIVVYPFDLAKKRMQIQGFEQGRMVFGQLFKCKGLNDCLVKIYQMEGLNGLFKGLSPSLVKAVCTSALHFSSYEMICQVLEKTKN</sequence>
<evidence type="ECO:0000256" key="1">
    <source>
        <dbReference type="ARBA" id="ARBA00004225"/>
    </source>
</evidence>
<dbReference type="OrthoDB" id="18574at2759"/>
<evidence type="ECO:0000256" key="10">
    <source>
        <dbReference type="ARBA" id="ARBA00040836"/>
    </source>
</evidence>
<dbReference type="EMBL" id="QDEB01118079">
    <property type="protein sequence ID" value="RZB40541.1"/>
    <property type="molecule type" value="Genomic_DNA"/>
</dbReference>